<evidence type="ECO:0000256" key="1">
    <source>
        <dbReference type="ARBA" id="ARBA00006817"/>
    </source>
</evidence>
<proteinExistence type="inferred from homology"/>
<dbReference type="GO" id="GO:0001671">
    <property type="term" value="F:ATPase activator activity"/>
    <property type="evidence" value="ECO:0007669"/>
    <property type="project" value="InterPro"/>
</dbReference>
<accession>A0A085LY68</accession>
<dbReference type="Gene3D" id="3.30.530.20">
    <property type="match status" value="1"/>
</dbReference>
<dbReference type="CDD" id="cd08892">
    <property type="entry name" value="SRPBCC_Aha1"/>
    <property type="match status" value="1"/>
</dbReference>
<organism evidence="3 4">
    <name type="scientific">Trichuris suis</name>
    <name type="common">pig whipworm</name>
    <dbReference type="NCBI Taxonomy" id="68888"/>
    <lineage>
        <taxon>Eukaryota</taxon>
        <taxon>Metazoa</taxon>
        <taxon>Ecdysozoa</taxon>
        <taxon>Nematoda</taxon>
        <taxon>Enoplea</taxon>
        <taxon>Dorylaimia</taxon>
        <taxon>Trichinellida</taxon>
        <taxon>Trichuridae</taxon>
        <taxon>Trichuris</taxon>
    </lineage>
</organism>
<dbReference type="GO" id="GO:0005829">
    <property type="term" value="C:cytosol"/>
    <property type="evidence" value="ECO:0007669"/>
    <property type="project" value="TreeGrafter"/>
</dbReference>
<feature type="non-terminal residue" evidence="3">
    <location>
        <position position="384"/>
    </location>
</feature>
<dbReference type="Pfam" id="PF08327">
    <property type="entry name" value="AHSA1"/>
    <property type="match status" value="1"/>
</dbReference>
<dbReference type="SUPFAM" id="SSF103111">
    <property type="entry name" value="Activator of Hsp90 ATPase, Aha1"/>
    <property type="match status" value="1"/>
</dbReference>
<dbReference type="Proteomes" id="UP000030764">
    <property type="component" value="Unassembled WGS sequence"/>
</dbReference>
<evidence type="ECO:0000259" key="2">
    <source>
        <dbReference type="SMART" id="SM01000"/>
    </source>
</evidence>
<evidence type="ECO:0000313" key="4">
    <source>
        <dbReference type="Proteomes" id="UP000030764"/>
    </source>
</evidence>
<reference evidence="3 4" key="1">
    <citation type="journal article" date="2014" name="Nat. Genet.">
        <title>Genome and transcriptome of the porcine whipworm Trichuris suis.</title>
        <authorList>
            <person name="Jex A.R."/>
            <person name="Nejsum P."/>
            <person name="Schwarz E.M."/>
            <person name="Hu L."/>
            <person name="Young N.D."/>
            <person name="Hall R.S."/>
            <person name="Korhonen P.K."/>
            <person name="Liao S."/>
            <person name="Thamsborg S."/>
            <person name="Xia J."/>
            <person name="Xu P."/>
            <person name="Wang S."/>
            <person name="Scheerlinck J.P."/>
            <person name="Hofmann A."/>
            <person name="Sternberg P.W."/>
            <person name="Wang J."/>
            <person name="Gasser R.B."/>
        </authorList>
    </citation>
    <scope>NUCLEOTIDE SEQUENCE [LARGE SCALE GENOMIC DNA]</scope>
    <source>
        <strain evidence="3">DCEP-RM93M</strain>
    </source>
</reference>
<feature type="domain" description="Activator of Hsp90 ATPase AHSA1-like N-terminal" evidence="2">
    <location>
        <begin position="29"/>
        <end position="163"/>
    </location>
</feature>
<dbReference type="InterPro" id="IPR036338">
    <property type="entry name" value="Aha1"/>
</dbReference>
<dbReference type="AlphaFoldDB" id="A0A085LY68"/>
<keyword evidence="4" id="KW-1185">Reference proteome</keyword>
<dbReference type="InterPro" id="IPR015310">
    <property type="entry name" value="AHSA1-like_N"/>
</dbReference>
<dbReference type="SUPFAM" id="SSF55961">
    <property type="entry name" value="Bet v1-like"/>
    <property type="match status" value="1"/>
</dbReference>
<dbReference type="PANTHER" id="PTHR13009">
    <property type="entry name" value="HEAT SHOCK PROTEIN 90 HSP90 CO-CHAPERONE AHA-1"/>
    <property type="match status" value="1"/>
</dbReference>
<evidence type="ECO:0000313" key="3">
    <source>
        <dbReference type="EMBL" id="KFD49914.1"/>
    </source>
</evidence>
<dbReference type="InterPro" id="IPR013538">
    <property type="entry name" value="ASHA1/2-like_C"/>
</dbReference>
<name>A0A085LY68_9BILA</name>
<dbReference type="InterPro" id="IPR023393">
    <property type="entry name" value="START-like_dom_sf"/>
</dbReference>
<dbReference type="EMBL" id="KL363262">
    <property type="protein sequence ID" value="KFD49914.1"/>
    <property type="molecule type" value="Genomic_DNA"/>
</dbReference>
<protein>
    <recommendedName>
        <fullName evidence="2">Activator of Hsp90 ATPase AHSA1-like N-terminal domain-containing protein</fullName>
    </recommendedName>
</protein>
<dbReference type="GO" id="GO:0051087">
    <property type="term" value="F:protein-folding chaperone binding"/>
    <property type="evidence" value="ECO:0007669"/>
    <property type="project" value="InterPro"/>
</dbReference>
<dbReference type="GO" id="GO:0006457">
    <property type="term" value="P:protein folding"/>
    <property type="evidence" value="ECO:0007669"/>
    <property type="project" value="TreeGrafter"/>
</dbReference>
<dbReference type="PANTHER" id="PTHR13009:SF22">
    <property type="entry name" value="LD43819P"/>
    <property type="match status" value="1"/>
</dbReference>
<dbReference type="SMART" id="SM01000">
    <property type="entry name" value="Aha1_N"/>
    <property type="match status" value="1"/>
</dbReference>
<dbReference type="Pfam" id="PF09229">
    <property type="entry name" value="Aha1_N"/>
    <property type="match status" value="1"/>
</dbReference>
<comment type="similarity">
    <text evidence="1">Belongs to the AHA1 family.</text>
</comment>
<gene>
    <name evidence="3" type="ORF">M513_09243</name>
</gene>
<sequence length="384" mass="43324">MAKWGEGDPRWIVEERPDATNVNNWHWTERNATPWSKQRLTELLTGLEVTNDKATCMVTSISKIEGEASANNRKAKLIFLYEWAINLDWHGTTDDCGISCDGEVEIPNLSDENDIDAVNILVTTKASDEAASKIKPLMENEGVKLIRKQLEKYIRELKEEFGVKAILPTKSNPTVAAAAVKPSDNANTKSYSEKSIKETFRQHCVSDTSVDVQSAPSRTRKLSLKDKFRCSAMDAYMAFVSENMVKVYTRAPCSVDGRPGGKFWLFDHMVDGVFLELEPGKKVSMNWRMKTWPEDQTSTVLLTFEQQDDGTELLLEQTGVPENHFDATEDGWRRHYFTAIKGAFGYDVMLILVAHTLTCRRASVLRCAVTLEHCQTGKLDESLQ</sequence>
<dbReference type="Gene3D" id="3.15.10.20">
    <property type="entry name" value="Activator of Hsp90 ATPase Aha1, N-terminal domain"/>
    <property type="match status" value="1"/>
</dbReference>